<gene>
    <name evidence="1" type="ORF">O6H91_03G079500</name>
</gene>
<keyword evidence="2" id="KW-1185">Reference proteome</keyword>
<evidence type="ECO:0000313" key="2">
    <source>
        <dbReference type="Proteomes" id="UP001162992"/>
    </source>
</evidence>
<name>A0ACC2E831_DIPCM</name>
<proteinExistence type="predicted"/>
<comment type="caution">
    <text evidence="1">The sequence shown here is derived from an EMBL/GenBank/DDBJ whole genome shotgun (WGS) entry which is preliminary data.</text>
</comment>
<sequence length="531" mass="59059">MVGMVGDGKIVAEYVPVSSKQFPKSRNPLSAESKFWRTFKRKVSEQQTFAVTCINFCPTPPHDFAVTSSTRVVIYDGTTCEVKKTISRFTDLAYSGSFRSDGQLLVAGGETGIIQVFDVNSRTVLRQLKGHTRAVHWVRYSPLDKLHVLSASDDSTARWWDVASQEVALKLEGHTDYVRCGASNPSSADIWATGSYDHTARIWDLRSAQSVLTLEHGKPLEDVLFFPSGGLVATAGGNVVKIWDVMGGGKLLHQLGSHQKTVTSLCMTKSTKSSSASVEESPRLLTSSLDGHMRVFELNSYKVTHVAKYPAPILDMDVSFSCTTLAVGTATGLLSVRQKKDRNQEDSRSSLVSEDTKLAPSRFRKQRVLHSNNFRYFLRGRTEKASEEDYVLARQRRARLAEHDKFLRRFQYQEALAAALRTTDPTVVVAVVEELMARSGLMSAISNMDIESLEILLAFLSKYTTVPKHSRLLVPVTHKVLDKCASSFGHSRELQQKVGLLREKVVAEVHLQESLQRLQGLLQPLIQASVR</sequence>
<protein>
    <submittedName>
        <fullName evidence="1">Uncharacterized protein</fullName>
    </submittedName>
</protein>
<dbReference type="Proteomes" id="UP001162992">
    <property type="component" value="Chromosome 3"/>
</dbReference>
<accession>A0ACC2E831</accession>
<reference evidence="2" key="1">
    <citation type="journal article" date="2024" name="Proc. Natl. Acad. Sci. U.S.A.">
        <title>Extraordinary preservation of gene collinearity over three hundred million years revealed in homosporous lycophytes.</title>
        <authorList>
            <person name="Li C."/>
            <person name="Wickell D."/>
            <person name="Kuo L.Y."/>
            <person name="Chen X."/>
            <person name="Nie B."/>
            <person name="Liao X."/>
            <person name="Peng D."/>
            <person name="Ji J."/>
            <person name="Jenkins J."/>
            <person name="Williams M."/>
            <person name="Shu S."/>
            <person name="Plott C."/>
            <person name="Barry K."/>
            <person name="Rajasekar S."/>
            <person name="Grimwood J."/>
            <person name="Han X."/>
            <person name="Sun S."/>
            <person name="Hou Z."/>
            <person name="He W."/>
            <person name="Dai G."/>
            <person name="Sun C."/>
            <person name="Schmutz J."/>
            <person name="Leebens-Mack J.H."/>
            <person name="Li F.W."/>
            <person name="Wang L."/>
        </authorList>
    </citation>
    <scope>NUCLEOTIDE SEQUENCE [LARGE SCALE GENOMIC DNA]</scope>
    <source>
        <strain evidence="2">cv. PW_Plant_1</strain>
    </source>
</reference>
<evidence type="ECO:0000313" key="1">
    <source>
        <dbReference type="EMBL" id="KAJ7562665.1"/>
    </source>
</evidence>
<dbReference type="EMBL" id="CM055094">
    <property type="protein sequence ID" value="KAJ7562665.1"/>
    <property type="molecule type" value="Genomic_DNA"/>
</dbReference>
<organism evidence="1 2">
    <name type="scientific">Diphasiastrum complanatum</name>
    <name type="common">Issler's clubmoss</name>
    <name type="synonym">Lycopodium complanatum</name>
    <dbReference type="NCBI Taxonomy" id="34168"/>
    <lineage>
        <taxon>Eukaryota</taxon>
        <taxon>Viridiplantae</taxon>
        <taxon>Streptophyta</taxon>
        <taxon>Embryophyta</taxon>
        <taxon>Tracheophyta</taxon>
        <taxon>Lycopodiopsida</taxon>
        <taxon>Lycopodiales</taxon>
        <taxon>Lycopodiaceae</taxon>
        <taxon>Lycopodioideae</taxon>
        <taxon>Diphasiastrum</taxon>
    </lineage>
</organism>